<dbReference type="Pfam" id="PF13568">
    <property type="entry name" value="OMP_b-brl_2"/>
    <property type="match status" value="1"/>
</dbReference>
<evidence type="ECO:0000313" key="4">
    <source>
        <dbReference type="Proteomes" id="UP000199421"/>
    </source>
</evidence>
<reference evidence="4" key="1">
    <citation type="submission" date="2016-10" db="EMBL/GenBank/DDBJ databases">
        <authorList>
            <person name="Varghese N."/>
            <person name="Submissions S."/>
        </authorList>
    </citation>
    <scope>NUCLEOTIDE SEQUENCE [LARGE SCALE GENOMIC DNA]</scope>
    <source>
        <strain evidence="4">DSM 18733</strain>
    </source>
</reference>
<dbReference type="OrthoDB" id="1007524at2"/>
<gene>
    <name evidence="3" type="ORF">SAMN05661044_04428</name>
</gene>
<keyword evidence="4" id="KW-1185">Reference proteome</keyword>
<dbReference type="Gene3D" id="2.40.160.20">
    <property type="match status" value="1"/>
</dbReference>
<feature type="domain" description="Outer membrane protein beta-barrel" evidence="2">
    <location>
        <begin position="23"/>
        <end position="214"/>
    </location>
</feature>
<feature type="chain" id="PRO_5011605243" evidence="1">
    <location>
        <begin position="24"/>
        <end position="256"/>
    </location>
</feature>
<evidence type="ECO:0000259" key="2">
    <source>
        <dbReference type="Pfam" id="PF13568"/>
    </source>
</evidence>
<evidence type="ECO:0000313" key="3">
    <source>
        <dbReference type="EMBL" id="SEM16781.1"/>
    </source>
</evidence>
<dbReference type="InterPro" id="IPR025665">
    <property type="entry name" value="Beta-barrel_OMP_2"/>
</dbReference>
<proteinExistence type="predicted"/>
<protein>
    <submittedName>
        <fullName evidence="3">Outer membrane protein beta-barrel domain-containing protein</fullName>
    </submittedName>
</protein>
<name>A0A1H7W5K5_OLID1</name>
<feature type="signal peptide" evidence="1">
    <location>
        <begin position="1"/>
        <end position="23"/>
    </location>
</feature>
<accession>A0A1H7W5K5</accession>
<dbReference type="AlphaFoldDB" id="A0A1H7W5K5"/>
<keyword evidence="1" id="KW-0732">Signal</keyword>
<dbReference type="EMBL" id="FOAF01000008">
    <property type="protein sequence ID" value="SEM16781.1"/>
    <property type="molecule type" value="Genomic_DNA"/>
</dbReference>
<dbReference type="SUPFAM" id="SSF56925">
    <property type="entry name" value="OMPA-like"/>
    <property type="match status" value="1"/>
</dbReference>
<evidence type="ECO:0000256" key="1">
    <source>
        <dbReference type="SAM" id="SignalP"/>
    </source>
</evidence>
<dbReference type="InterPro" id="IPR011250">
    <property type="entry name" value="OMP/PagP_B-barrel"/>
</dbReference>
<dbReference type="RefSeq" id="WP_093329088.1">
    <property type="nucleotide sequence ID" value="NZ_FOAF01000008.1"/>
</dbReference>
<dbReference type="Proteomes" id="UP000199421">
    <property type="component" value="Unassembled WGS sequence"/>
</dbReference>
<dbReference type="STRING" id="407022.SAMN05661044_04428"/>
<sequence length="256" mass="29822">MNCKLFTFAILFCCNFIALKTQAQLEVGISGGYNKNYLYTSTGYRAFTKYDAVSGFELGVPIQYHFNEWLAIQAEPSYIQKNYEQNRSHFFEGVYQKNTNSYIQLPLMAHFSFGGKQLRGFLNIGGYGAYWASGKVKGAVANVFDNGPEIPDDQDIDEYFQLNQPHHYNEKYTFDSRRDRRLELGLMAGIGIEYAILNKYRLFVEGRYYYSLSDQQKNYMINQIPRYNDTYGVRIGCLFNIKNIFRKQETQTLIKD</sequence>
<organism evidence="3 4">
    <name type="scientific">Olivibacter domesticus</name>
    <name type="common">Pseudosphingobacterium domesticum</name>
    <dbReference type="NCBI Taxonomy" id="407022"/>
    <lineage>
        <taxon>Bacteria</taxon>
        <taxon>Pseudomonadati</taxon>
        <taxon>Bacteroidota</taxon>
        <taxon>Sphingobacteriia</taxon>
        <taxon>Sphingobacteriales</taxon>
        <taxon>Sphingobacteriaceae</taxon>
        <taxon>Olivibacter</taxon>
    </lineage>
</organism>